<keyword evidence="2" id="KW-1185">Reference proteome</keyword>
<dbReference type="Proteomes" id="UP000000305">
    <property type="component" value="Unassembled WGS sequence"/>
</dbReference>
<dbReference type="KEGG" id="dpx:DAPPUDRAFT_236065"/>
<organism evidence="1 2">
    <name type="scientific">Daphnia pulex</name>
    <name type="common">Water flea</name>
    <dbReference type="NCBI Taxonomy" id="6669"/>
    <lineage>
        <taxon>Eukaryota</taxon>
        <taxon>Metazoa</taxon>
        <taxon>Ecdysozoa</taxon>
        <taxon>Arthropoda</taxon>
        <taxon>Crustacea</taxon>
        <taxon>Branchiopoda</taxon>
        <taxon>Diplostraca</taxon>
        <taxon>Cladocera</taxon>
        <taxon>Anomopoda</taxon>
        <taxon>Daphniidae</taxon>
        <taxon>Daphnia</taxon>
    </lineage>
</organism>
<evidence type="ECO:0000313" key="2">
    <source>
        <dbReference type="Proteomes" id="UP000000305"/>
    </source>
</evidence>
<accession>E9FZV8</accession>
<gene>
    <name evidence="1" type="ORF">DAPPUDRAFT_236065</name>
</gene>
<name>E9FZV8_DAPPU</name>
<dbReference type="AlphaFoldDB" id="E9FZV8"/>
<dbReference type="EMBL" id="GL732528">
    <property type="protein sequence ID" value="EFX87192.1"/>
    <property type="molecule type" value="Genomic_DNA"/>
</dbReference>
<proteinExistence type="predicted"/>
<protein>
    <submittedName>
        <fullName evidence="1">Uncharacterized protein</fullName>
    </submittedName>
</protein>
<dbReference type="InParanoid" id="E9FZV8"/>
<evidence type="ECO:0000313" key="1">
    <source>
        <dbReference type="EMBL" id="EFX87192.1"/>
    </source>
</evidence>
<reference evidence="1 2" key="1">
    <citation type="journal article" date="2011" name="Science">
        <title>The ecoresponsive genome of Daphnia pulex.</title>
        <authorList>
            <person name="Colbourne J.K."/>
            <person name="Pfrender M.E."/>
            <person name="Gilbert D."/>
            <person name="Thomas W.K."/>
            <person name="Tucker A."/>
            <person name="Oakley T.H."/>
            <person name="Tokishita S."/>
            <person name="Aerts A."/>
            <person name="Arnold G.J."/>
            <person name="Basu M.K."/>
            <person name="Bauer D.J."/>
            <person name="Caceres C.E."/>
            <person name="Carmel L."/>
            <person name="Casola C."/>
            <person name="Choi J.H."/>
            <person name="Detter J.C."/>
            <person name="Dong Q."/>
            <person name="Dusheyko S."/>
            <person name="Eads B.D."/>
            <person name="Frohlich T."/>
            <person name="Geiler-Samerotte K.A."/>
            <person name="Gerlach D."/>
            <person name="Hatcher P."/>
            <person name="Jogdeo S."/>
            <person name="Krijgsveld J."/>
            <person name="Kriventseva E.V."/>
            <person name="Kultz D."/>
            <person name="Laforsch C."/>
            <person name="Lindquist E."/>
            <person name="Lopez J."/>
            <person name="Manak J.R."/>
            <person name="Muller J."/>
            <person name="Pangilinan J."/>
            <person name="Patwardhan R.P."/>
            <person name="Pitluck S."/>
            <person name="Pritham E.J."/>
            <person name="Rechtsteiner A."/>
            <person name="Rho M."/>
            <person name="Rogozin I.B."/>
            <person name="Sakarya O."/>
            <person name="Salamov A."/>
            <person name="Schaack S."/>
            <person name="Shapiro H."/>
            <person name="Shiga Y."/>
            <person name="Skalitzky C."/>
            <person name="Smith Z."/>
            <person name="Souvorov A."/>
            <person name="Sung W."/>
            <person name="Tang Z."/>
            <person name="Tsuchiya D."/>
            <person name="Tu H."/>
            <person name="Vos H."/>
            <person name="Wang M."/>
            <person name="Wolf Y.I."/>
            <person name="Yamagata H."/>
            <person name="Yamada T."/>
            <person name="Ye Y."/>
            <person name="Shaw J.R."/>
            <person name="Andrews J."/>
            <person name="Crease T.J."/>
            <person name="Tang H."/>
            <person name="Lucas S.M."/>
            <person name="Robertson H.M."/>
            <person name="Bork P."/>
            <person name="Koonin E.V."/>
            <person name="Zdobnov E.M."/>
            <person name="Grigoriev I.V."/>
            <person name="Lynch M."/>
            <person name="Boore J.L."/>
        </authorList>
    </citation>
    <scope>NUCLEOTIDE SEQUENCE [LARGE SCALE GENOMIC DNA]</scope>
</reference>
<dbReference type="HOGENOM" id="CLU_3070820_0_0_1"/>
<sequence length="53" mass="6041">MKISHNVQFEFDVVQKEVRTVSFVYGIPRSFPSSGLLWLPKSINRQCKMSAPG</sequence>